<dbReference type="SUPFAM" id="SSF56784">
    <property type="entry name" value="HAD-like"/>
    <property type="match status" value="1"/>
</dbReference>
<feature type="transmembrane region" description="Helical" evidence="6">
    <location>
        <begin position="65"/>
        <end position="85"/>
    </location>
</feature>
<dbReference type="EMBL" id="JANJPK010000024">
    <property type="protein sequence ID" value="MCR1233145.1"/>
    <property type="molecule type" value="Genomic_DNA"/>
</dbReference>
<dbReference type="SUPFAM" id="SSF81660">
    <property type="entry name" value="Metal cation-transporting ATPase, ATP-binding domain N"/>
    <property type="match status" value="1"/>
</dbReference>
<dbReference type="Pfam" id="PF00122">
    <property type="entry name" value="E1-E2_ATPase"/>
    <property type="match status" value="1"/>
</dbReference>
<dbReference type="Gene3D" id="3.40.1110.10">
    <property type="entry name" value="Calcium-transporting ATPase, cytoplasmic domain N"/>
    <property type="match status" value="1"/>
</dbReference>
<name>A0AAW5LLX9_STRSU</name>
<dbReference type="Gene3D" id="1.20.1110.10">
    <property type="entry name" value="Calcium-transporting ATPase, transmembrane domain"/>
    <property type="match status" value="1"/>
</dbReference>
<feature type="transmembrane region" description="Helical" evidence="6">
    <location>
        <begin position="696"/>
        <end position="714"/>
    </location>
</feature>
<gene>
    <name evidence="8" type="ORF">NQD44_08510</name>
</gene>
<keyword evidence="2 6" id="KW-0812">Transmembrane</keyword>
<comment type="caution">
    <text evidence="8">The sequence shown here is derived from an EMBL/GenBank/DDBJ whole genome shotgun (WGS) entry which is preliminary data.</text>
</comment>
<feature type="transmembrane region" description="Helical" evidence="6">
    <location>
        <begin position="661"/>
        <end position="684"/>
    </location>
</feature>
<dbReference type="PROSITE" id="PS00154">
    <property type="entry name" value="ATPASE_E1_E2"/>
    <property type="match status" value="1"/>
</dbReference>
<dbReference type="SFLD" id="SFLDF00027">
    <property type="entry name" value="p-type_atpase"/>
    <property type="match status" value="1"/>
</dbReference>
<dbReference type="InterPro" id="IPR018303">
    <property type="entry name" value="ATPase_P-typ_P_site"/>
</dbReference>
<evidence type="ECO:0000256" key="6">
    <source>
        <dbReference type="SAM" id="Phobius"/>
    </source>
</evidence>
<evidence type="ECO:0000313" key="9">
    <source>
        <dbReference type="Proteomes" id="UP001206089"/>
    </source>
</evidence>
<evidence type="ECO:0000256" key="2">
    <source>
        <dbReference type="ARBA" id="ARBA00022692"/>
    </source>
</evidence>
<sequence>MNKKIKGLSTKEVQERIQNQQTNHFKTRTSASNWEIFRRNVFTSFNALNFAIFLALLAVQAWSNLFFFGVIVLNAVSGMLTEWRARRMIDKLNLMNKDFIRVVRDSETISLAPEDIVLDDVLLLSAGEQVPSDAIVLEGIAEANEAMLTGESDLIVKNTGAELLSGSYLVSGQIYAKVIHVGAENYANKLMLEAKTHKPIVSRILYNMDKIAKFTGKIIIPFGLALFLEAFFIKLLPLKDSVITSSTALLGMLPKGIALLTITSLLTAVIKLGMKNVLVQEMYSVETLARVDVLCLDKTGTITQGKMTVENLLPLNNHYSLDTIQQILATYIQTSEDTNSTAQAIRKEYGDLEHHYKASHIIPFSSDRKWGAMTIENIGHIFLGAPEILLTQNPPSVSEAQARGSRVLILALSQQSLPSSQNQLPENIEPLALLEIADPIREDAAETLAYLRSQEVTLKIISGDNPVTVSHIAREAGFADYDSYIDCSKVDDEELIARAETTAIFGRVSPHQKKLLIQTLKAQGHTTAMTGDGVNDILALREADCSIVMAEGDPATRQIANLVLLDSEFRDIPEILFEGRRVVNNISHIAPIFLIKTIYSFLLGLICIASIALGKAEYLLVFPFIQVQMTLIGQFVEGFPPFILTFERNIRPVEKHFLRKSLLLALPNALMVVLSVLIFHLMQVFGYLNLHDMQTLSYYVLGSTGLLAVIRACLPLTKARLALIIYSVFGFFISSHFLHGLIEIHPLNSHTLPIYSGLMLIFIPVFFWISYKQGAFKN</sequence>
<dbReference type="Gene3D" id="2.70.150.10">
    <property type="entry name" value="Calcium-transporting ATPase, cytoplasmic transduction domain A"/>
    <property type="match status" value="1"/>
</dbReference>
<dbReference type="GO" id="GO:0016020">
    <property type="term" value="C:membrane"/>
    <property type="evidence" value="ECO:0007669"/>
    <property type="project" value="UniProtKB-SubCell"/>
</dbReference>
<dbReference type="Pfam" id="PF00702">
    <property type="entry name" value="Hydrolase"/>
    <property type="match status" value="1"/>
</dbReference>
<dbReference type="SFLD" id="SFLDS00003">
    <property type="entry name" value="Haloacid_Dehalogenase"/>
    <property type="match status" value="1"/>
</dbReference>
<dbReference type="GO" id="GO:0005524">
    <property type="term" value="F:ATP binding"/>
    <property type="evidence" value="ECO:0007669"/>
    <property type="project" value="InterPro"/>
</dbReference>
<organism evidence="8 9">
    <name type="scientific">Streptococcus suis</name>
    <dbReference type="NCBI Taxonomy" id="1307"/>
    <lineage>
        <taxon>Bacteria</taxon>
        <taxon>Bacillati</taxon>
        <taxon>Bacillota</taxon>
        <taxon>Bacilli</taxon>
        <taxon>Lactobacillales</taxon>
        <taxon>Streptococcaceae</taxon>
        <taxon>Streptococcus</taxon>
    </lineage>
</organism>
<feature type="transmembrane region" description="Helical" evidence="6">
    <location>
        <begin position="589"/>
        <end position="612"/>
    </location>
</feature>
<dbReference type="Proteomes" id="UP001206089">
    <property type="component" value="Unassembled WGS sequence"/>
</dbReference>
<dbReference type="GO" id="GO:0016887">
    <property type="term" value="F:ATP hydrolysis activity"/>
    <property type="evidence" value="ECO:0007669"/>
    <property type="project" value="InterPro"/>
</dbReference>
<evidence type="ECO:0000256" key="1">
    <source>
        <dbReference type="ARBA" id="ARBA00004141"/>
    </source>
</evidence>
<keyword evidence="3" id="KW-1278">Translocase</keyword>
<dbReference type="InterPro" id="IPR001757">
    <property type="entry name" value="P_typ_ATPase"/>
</dbReference>
<dbReference type="InterPro" id="IPR059000">
    <property type="entry name" value="ATPase_P-type_domA"/>
</dbReference>
<dbReference type="AlphaFoldDB" id="A0AAW5LLX9"/>
<dbReference type="SUPFAM" id="SSF81653">
    <property type="entry name" value="Calcium ATPase, transduction domain A"/>
    <property type="match status" value="1"/>
</dbReference>
<dbReference type="PANTHER" id="PTHR42861">
    <property type="entry name" value="CALCIUM-TRANSPORTING ATPASE"/>
    <property type="match status" value="1"/>
</dbReference>
<dbReference type="InterPro" id="IPR023214">
    <property type="entry name" value="HAD_sf"/>
</dbReference>
<dbReference type="SUPFAM" id="SSF81665">
    <property type="entry name" value="Calcium ATPase, transmembrane domain M"/>
    <property type="match status" value="1"/>
</dbReference>
<feature type="transmembrane region" description="Helical" evidence="6">
    <location>
        <begin position="41"/>
        <end position="59"/>
    </location>
</feature>
<keyword evidence="4 6" id="KW-1133">Transmembrane helix</keyword>
<dbReference type="NCBIfam" id="TIGR01494">
    <property type="entry name" value="ATPase_P-type"/>
    <property type="match status" value="2"/>
</dbReference>
<dbReference type="RefSeq" id="WP_257384607.1">
    <property type="nucleotide sequence ID" value="NZ_JANJPK010000024.1"/>
</dbReference>
<accession>A0AAW5LLX9</accession>
<evidence type="ECO:0000256" key="3">
    <source>
        <dbReference type="ARBA" id="ARBA00022967"/>
    </source>
</evidence>
<proteinExistence type="predicted"/>
<keyword evidence="5 6" id="KW-0472">Membrane</keyword>
<feature type="transmembrane region" description="Helical" evidence="6">
    <location>
        <begin position="754"/>
        <end position="771"/>
    </location>
</feature>
<feature type="domain" description="P-type ATPase A" evidence="7">
    <location>
        <begin position="97"/>
        <end position="191"/>
    </location>
</feature>
<feature type="transmembrane region" description="Helical" evidence="6">
    <location>
        <begin position="256"/>
        <end position="274"/>
    </location>
</feature>
<feature type="transmembrane region" description="Helical" evidence="6">
    <location>
        <begin position="618"/>
        <end position="640"/>
    </location>
</feature>
<feature type="transmembrane region" description="Helical" evidence="6">
    <location>
        <begin position="721"/>
        <end position="742"/>
    </location>
</feature>
<protein>
    <submittedName>
        <fullName evidence="8">Cation-translocating P-type ATPase</fullName>
    </submittedName>
</protein>
<dbReference type="InterPro" id="IPR044492">
    <property type="entry name" value="P_typ_ATPase_HD_dom"/>
</dbReference>
<dbReference type="InterPro" id="IPR023298">
    <property type="entry name" value="ATPase_P-typ_TM_dom_sf"/>
</dbReference>
<dbReference type="InterPro" id="IPR023299">
    <property type="entry name" value="ATPase_P-typ_cyto_dom_N"/>
</dbReference>
<dbReference type="SFLD" id="SFLDG00002">
    <property type="entry name" value="C1.7:_P-type_atpase_like"/>
    <property type="match status" value="1"/>
</dbReference>
<dbReference type="Gene3D" id="3.40.50.1000">
    <property type="entry name" value="HAD superfamily/HAD-like"/>
    <property type="match status" value="1"/>
</dbReference>
<evidence type="ECO:0000313" key="8">
    <source>
        <dbReference type="EMBL" id="MCR1233145.1"/>
    </source>
</evidence>
<dbReference type="InterPro" id="IPR008250">
    <property type="entry name" value="ATPase_P-typ_transduc_dom_A_sf"/>
</dbReference>
<evidence type="ECO:0000256" key="5">
    <source>
        <dbReference type="ARBA" id="ARBA00023136"/>
    </source>
</evidence>
<evidence type="ECO:0000256" key="4">
    <source>
        <dbReference type="ARBA" id="ARBA00022989"/>
    </source>
</evidence>
<dbReference type="PRINTS" id="PR00119">
    <property type="entry name" value="CATATPASE"/>
</dbReference>
<evidence type="ECO:0000259" key="7">
    <source>
        <dbReference type="Pfam" id="PF00122"/>
    </source>
</evidence>
<dbReference type="InterPro" id="IPR036412">
    <property type="entry name" value="HAD-like_sf"/>
</dbReference>
<feature type="transmembrane region" description="Helical" evidence="6">
    <location>
        <begin position="218"/>
        <end position="236"/>
    </location>
</feature>
<dbReference type="CDD" id="cd02609">
    <property type="entry name" value="P-type_ATPase"/>
    <property type="match status" value="1"/>
</dbReference>
<comment type="subcellular location">
    <subcellularLocation>
        <location evidence="1">Membrane</location>
        <topology evidence="1">Multi-pass membrane protein</topology>
    </subcellularLocation>
</comment>
<reference evidence="8" key="1">
    <citation type="submission" date="2022-07" db="EMBL/GenBank/DDBJ databases">
        <authorList>
            <person name="Peng Z."/>
        </authorList>
    </citation>
    <scope>NUCLEOTIDE SEQUENCE</scope>
    <source>
        <strain evidence="8">2022WUSS069</strain>
    </source>
</reference>